<feature type="region of interest" description="Disordered" evidence="30">
    <location>
        <begin position="846"/>
        <end position="884"/>
    </location>
</feature>
<evidence type="ECO:0000256" key="17">
    <source>
        <dbReference type="ARBA" id="ARBA00023034"/>
    </source>
</evidence>
<evidence type="ECO:0000256" key="12">
    <source>
        <dbReference type="ARBA" id="ARBA00022741"/>
    </source>
</evidence>
<dbReference type="Pfam" id="PF00005">
    <property type="entry name" value="ABC_tran"/>
    <property type="match status" value="2"/>
</dbReference>
<keyword evidence="7" id="KW-0813">Transport</keyword>
<keyword evidence="10 31" id="KW-0812">Transmembrane</keyword>
<feature type="domain" description="ABC transmembrane type-1" evidence="33">
    <location>
        <begin position="155"/>
        <end position="433"/>
    </location>
</feature>
<evidence type="ECO:0000256" key="29">
    <source>
        <dbReference type="ARBA" id="ARBA00082793"/>
    </source>
</evidence>
<dbReference type="GO" id="GO:0005524">
    <property type="term" value="F:ATP binding"/>
    <property type="evidence" value="ECO:0007669"/>
    <property type="project" value="UniProtKB-KW"/>
</dbReference>
<dbReference type="GO" id="GO:0016324">
    <property type="term" value="C:apical plasma membrane"/>
    <property type="evidence" value="ECO:0007669"/>
    <property type="project" value="UniProtKB-SubCell"/>
</dbReference>
<dbReference type="PANTHER" id="PTHR24223">
    <property type="entry name" value="ATP-BINDING CASSETTE SUB-FAMILY C"/>
    <property type="match status" value="1"/>
</dbReference>
<dbReference type="FunFam" id="3.40.50.300:FF:000605">
    <property type="entry name" value="multidrug resistance-associated protein 5 isoform X1"/>
    <property type="match status" value="1"/>
</dbReference>
<evidence type="ECO:0000256" key="10">
    <source>
        <dbReference type="ARBA" id="ARBA00022692"/>
    </source>
</evidence>
<evidence type="ECO:0000256" key="31">
    <source>
        <dbReference type="SAM" id="Phobius"/>
    </source>
</evidence>
<comment type="similarity">
    <text evidence="5">Belongs to the ABC transporter superfamily. ABCC family. Conjugate transporter (TC 3.A.1.208) subfamily.</text>
</comment>
<evidence type="ECO:0000256" key="1">
    <source>
        <dbReference type="ARBA" id="ARBA00004424"/>
    </source>
</evidence>
<evidence type="ECO:0000256" key="25">
    <source>
        <dbReference type="ARBA" id="ARBA00052576"/>
    </source>
</evidence>
<evidence type="ECO:0000256" key="16">
    <source>
        <dbReference type="ARBA" id="ARBA00022989"/>
    </source>
</evidence>
<dbReference type="PROSITE" id="PS50893">
    <property type="entry name" value="ABC_TRANSPORTER_2"/>
    <property type="match status" value="2"/>
</dbReference>
<evidence type="ECO:0000256" key="19">
    <source>
        <dbReference type="ARBA" id="ARBA00023180"/>
    </source>
</evidence>
<dbReference type="FunFam" id="1.20.1560.10:FF:000015">
    <property type="entry name" value="multidrug resistance-associated protein 5 isoform X1"/>
    <property type="match status" value="1"/>
</dbReference>
<comment type="catalytic activity">
    <reaction evidence="25">
        <text>N-acetyl-L-aspartyl-L-glutamyl-L-glutamate(in) + ATP + H2O = N-acetyl-L-aspartyl-L-glutamyl-L-glutamate(out) + ADP + phosphate + H(+)</text>
        <dbReference type="Rhea" id="RHEA:66732"/>
        <dbReference type="ChEBI" id="CHEBI:15377"/>
        <dbReference type="ChEBI" id="CHEBI:15378"/>
        <dbReference type="ChEBI" id="CHEBI:30616"/>
        <dbReference type="ChEBI" id="CHEBI:43474"/>
        <dbReference type="ChEBI" id="CHEBI:76935"/>
        <dbReference type="ChEBI" id="CHEBI:456216"/>
    </reaction>
    <physiologicalReaction direction="left-to-right" evidence="25">
        <dbReference type="Rhea" id="RHEA:66733"/>
    </physiologicalReaction>
</comment>
<keyword evidence="9" id="KW-0597">Phosphoprotein</keyword>
<evidence type="ECO:0000256" key="5">
    <source>
        <dbReference type="ARBA" id="ARBA00009726"/>
    </source>
</evidence>
<dbReference type="FunFam" id="1.20.1560.10:FF:000012">
    <property type="entry name" value="ATP binding cassette subfamily C member 5"/>
    <property type="match status" value="1"/>
</dbReference>
<evidence type="ECO:0000256" key="24">
    <source>
        <dbReference type="ARBA" id="ARBA00051604"/>
    </source>
</evidence>
<dbReference type="InterPro" id="IPR027417">
    <property type="entry name" value="P-loop_NTPase"/>
</dbReference>
<feature type="transmembrane region" description="Helical" evidence="31">
    <location>
        <begin position="261"/>
        <end position="282"/>
    </location>
</feature>
<comment type="subcellular location">
    <subcellularLocation>
        <location evidence="1">Apical cell membrane</location>
        <topology evidence="1">Multi-pass membrane protein</topology>
    </subcellularLocation>
    <subcellularLocation>
        <location evidence="3">Basolateral cell membrane</location>
        <topology evidence="3">Multi-pass membrane protein</topology>
    </subcellularLocation>
    <subcellularLocation>
        <location evidence="2">Cytoplasmic granule</location>
    </subcellularLocation>
    <subcellularLocation>
        <location evidence="4">Endosome membrane</location>
    </subcellularLocation>
    <subcellularLocation>
        <location evidence="20">Golgi apparatus lumen</location>
    </subcellularLocation>
</comment>
<evidence type="ECO:0000259" key="33">
    <source>
        <dbReference type="PROSITE" id="PS50929"/>
    </source>
</evidence>
<reference evidence="34 35" key="1">
    <citation type="journal article" date="2018" name="Nat. Ecol. Evol.">
        <title>Shark genomes provide insights into elasmobranch evolution and the origin of vertebrates.</title>
        <authorList>
            <person name="Hara Y"/>
            <person name="Yamaguchi K"/>
            <person name="Onimaru K"/>
            <person name="Kadota M"/>
            <person name="Koyanagi M"/>
            <person name="Keeley SD"/>
            <person name="Tatsumi K"/>
            <person name="Tanaka K"/>
            <person name="Motone F"/>
            <person name="Kageyama Y"/>
            <person name="Nozu R"/>
            <person name="Adachi N"/>
            <person name="Nishimura O"/>
            <person name="Nakagawa R"/>
            <person name="Tanegashima C"/>
            <person name="Kiyatake I"/>
            <person name="Matsumoto R"/>
            <person name="Murakumo K"/>
            <person name="Nishida K"/>
            <person name="Terakita A"/>
            <person name="Kuratani S"/>
            <person name="Sato K"/>
            <person name="Hyodo S Kuraku.S."/>
        </authorList>
    </citation>
    <scope>NUCLEOTIDE SEQUENCE [LARGE SCALE GENOMIC DNA]</scope>
</reference>
<name>A0A401S1Z8_CHIPU</name>
<evidence type="ECO:0000256" key="15">
    <source>
        <dbReference type="ARBA" id="ARBA00022967"/>
    </source>
</evidence>
<dbReference type="STRING" id="137246.A0A401S1Z8"/>
<keyword evidence="35" id="KW-1185">Reference proteome</keyword>
<dbReference type="CDD" id="cd03244">
    <property type="entry name" value="ABCC_MRP_domain2"/>
    <property type="match status" value="1"/>
</dbReference>
<dbReference type="Gene3D" id="3.40.50.300">
    <property type="entry name" value="P-loop containing nucleotide triphosphate hydrolases"/>
    <property type="match status" value="2"/>
</dbReference>
<evidence type="ECO:0000256" key="3">
    <source>
        <dbReference type="ARBA" id="ARBA00004554"/>
    </source>
</evidence>
<evidence type="ECO:0000256" key="9">
    <source>
        <dbReference type="ARBA" id="ARBA00022553"/>
    </source>
</evidence>
<evidence type="ECO:0000313" key="35">
    <source>
        <dbReference type="Proteomes" id="UP000287033"/>
    </source>
</evidence>
<dbReference type="InterPro" id="IPR036640">
    <property type="entry name" value="ABC1_TM_sf"/>
</dbReference>
<evidence type="ECO:0000256" key="2">
    <source>
        <dbReference type="ARBA" id="ARBA00004463"/>
    </source>
</evidence>
<dbReference type="PROSITE" id="PS00211">
    <property type="entry name" value="ABC_TRANSPORTER_1"/>
    <property type="match status" value="2"/>
</dbReference>
<organism evidence="34 35">
    <name type="scientific">Chiloscyllium punctatum</name>
    <name type="common">Brownbanded bambooshark</name>
    <name type="synonym">Hemiscyllium punctatum</name>
    <dbReference type="NCBI Taxonomy" id="137246"/>
    <lineage>
        <taxon>Eukaryota</taxon>
        <taxon>Metazoa</taxon>
        <taxon>Chordata</taxon>
        <taxon>Craniata</taxon>
        <taxon>Vertebrata</taxon>
        <taxon>Chondrichthyes</taxon>
        <taxon>Elasmobranchii</taxon>
        <taxon>Galeomorphii</taxon>
        <taxon>Galeoidea</taxon>
        <taxon>Orectolobiformes</taxon>
        <taxon>Hemiscylliidae</taxon>
        <taxon>Chiloscyllium</taxon>
    </lineage>
</organism>
<evidence type="ECO:0000256" key="11">
    <source>
        <dbReference type="ARBA" id="ARBA00022737"/>
    </source>
</evidence>
<keyword evidence="19" id="KW-0325">Glycoprotein</keyword>
<feature type="domain" description="ABC transmembrane type-1" evidence="33">
    <location>
        <begin position="1037"/>
        <end position="1329"/>
    </location>
</feature>
<evidence type="ECO:0000256" key="23">
    <source>
        <dbReference type="ARBA" id="ARBA00050745"/>
    </source>
</evidence>
<dbReference type="InterPro" id="IPR050173">
    <property type="entry name" value="ABC_transporter_C-like"/>
</dbReference>
<dbReference type="SUPFAM" id="SSF52540">
    <property type="entry name" value="P-loop containing nucleoside triphosphate hydrolases"/>
    <property type="match status" value="2"/>
</dbReference>
<dbReference type="CDD" id="cd03250">
    <property type="entry name" value="ABCC_MRP_domain1"/>
    <property type="match status" value="1"/>
</dbReference>
<dbReference type="Gene3D" id="1.20.1560.10">
    <property type="entry name" value="ABC transporter type 1, transmembrane domain"/>
    <property type="match status" value="2"/>
</dbReference>
<dbReference type="PROSITE" id="PS50929">
    <property type="entry name" value="ABC_TM1F"/>
    <property type="match status" value="2"/>
</dbReference>
<keyword evidence="17" id="KW-0333">Golgi apparatus</keyword>
<evidence type="ECO:0000256" key="27">
    <source>
        <dbReference type="ARBA" id="ARBA00052963"/>
    </source>
</evidence>
<comment type="catalytic activity">
    <reaction evidence="23">
        <text>N-acetyl-L-aspartyl-L-glutamate(in) + ATP + H2O = N-acetyl-L-aspartyl-L-glutamate(out) + ADP + phosphate + H(+)</text>
        <dbReference type="Rhea" id="RHEA:66728"/>
        <dbReference type="ChEBI" id="CHEBI:15377"/>
        <dbReference type="ChEBI" id="CHEBI:15378"/>
        <dbReference type="ChEBI" id="CHEBI:30616"/>
        <dbReference type="ChEBI" id="CHEBI:43474"/>
        <dbReference type="ChEBI" id="CHEBI:76931"/>
        <dbReference type="ChEBI" id="CHEBI:456216"/>
    </reaction>
    <physiologicalReaction direction="left-to-right" evidence="23">
        <dbReference type="Rhea" id="RHEA:66729"/>
    </physiologicalReaction>
</comment>
<dbReference type="SMART" id="SM00382">
    <property type="entry name" value="AAA"/>
    <property type="match status" value="2"/>
</dbReference>
<dbReference type="EMBL" id="BEZZ01000055">
    <property type="protein sequence ID" value="GCC24380.1"/>
    <property type="molecule type" value="Genomic_DNA"/>
</dbReference>
<gene>
    <name evidence="34" type="ORF">chiPu_0002780</name>
</gene>
<dbReference type="PANTHER" id="PTHR24223:SF355">
    <property type="entry name" value="MULTIDRUG RESISTANCE-ASSOCIATED PROTEIN 5"/>
    <property type="match status" value="1"/>
</dbReference>
<dbReference type="CDD" id="cd18592">
    <property type="entry name" value="ABC_6TM_MRP5_8_9_D1"/>
    <property type="match status" value="1"/>
</dbReference>
<evidence type="ECO:0000256" key="7">
    <source>
        <dbReference type="ARBA" id="ARBA00022448"/>
    </source>
</evidence>
<feature type="transmembrane region" description="Helical" evidence="31">
    <location>
        <begin position="1272"/>
        <end position="1295"/>
    </location>
</feature>
<evidence type="ECO:0000256" key="20">
    <source>
        <dbReference type="ARBA" id="ARBA00023769"/>
    </source>
</evidence>
<comment type="catalytic activity">
    <reaction evidence="24">
        <text>3',5'-cyclic AMP(in) + ATP + H2O = 3',5'-cyclic AMP(out) + ADP + phosphate + H(+)</text>
        <dbReference type="Rhea" id="RHEA:66184"/>
        <dbReference type="ChEBI" id="CHEBI:15377"/>
        <dbReference type="ChEBI" id="CHEBI:15378"/>
        <dbReference type="ChEBI" id="CHEBI:30616"/>
        <dbReference type="ChEBI" id="CHEBI:43474"/>
        <dbReference type="ChEBI" id="CHEBI:58165"/>
        <dbReference type="ChEBI" id="CHEBI:456216"/>
    </reaction>
    <physiologicalReaction direction="left-to-right" evidence="24">
        <dbReference type="Rhea" id="RHEA:66185"/>
    </physiologicalReaction>
</comment>
<dbReference type="InterPro" id="IPR011527">
    <property type="entry name" value="ABC1_TM_dom"/>
</dbReference>
<comment type="catalytic activity">
    <reaction evidence="26">
        <text>N-acetyl-L-aspartate(in) + ATP + H2O = N-acetyl-L-aspartate(out) + ADP + phosphate + H(+)</text>
        <dbReference type="Rhea" id="RHEA:66744"/>
        <dbReference type="ChEBI" id="CHEBI:15377"/>
        <dbReference type="ChEBI" id="CHEBI:15378"/>
        <dbReference type="ChEBI" id="CHEBI:16953"/>
        <dbReference type="ChEBI" id="CHEBI:30616"/>
        <dbReference type="ChEBI" id="CHEBI:43474"/>
        <dbReference type="ChEBI" id="CHEBI:456216"/>
    </reaction>
    <physiologicalReaction direction="left-to-right" evidence="26">
        <dbReference type="Rhea" id="RHEA:66745"/>
    </physiologicalReaction>
</comment>
<keyword evidence="12" id="KW-0547">Nucleotide-binding</keyword>
<feature type="transmembrane region" description="Helical" evidence="31">
    <location>
        <begin position="1167"/>
        <end position="1185"/>
    </location>
</feature>
<evidence type="ECO:0000256" key="18">
    <source>
        <dbReference type="ARBA" id="ARBA00023136"/>
    </source>
</evidence>
<dbReference type="GO" id="GO:0005796">
    <property type="term" value="C:Golgi lumen"/>
    <property type="evidence" value="ECO:0007669"/>
    <property type="project" value="UniProtKB-SubCell"/>
</dbReference>
<accession>A0A401S1Z8</accession>
<evidence type="ECO:0000256" key="4">
    <source>
        <dbReference type="ARBA" id="ARBA00004608"/>
    </source>
</evidence>
<keyword evidence="13" id="KW-0967">Endosome</keyword>
<dbReference type="GO" id="GO:0010008">
    <property type="term" value="C:endosome membrane"/>
    <property type="evidence" value="ECO:0007669"/>
    <property type="project" value="UniProtKB-SubCell"/>
</dbReference>
<dbReference type="InterPro" id="IPR003439">
    <property type="entry name" value="ABC_transporter-like_ATP-bd"/>
</dbReference>
<comment type="catalytic activity">
    <reaction evidence="27">
        <text>3',5'-cyclic GMP(in) + ATP + H2O = 3',5'-cyclic GMP(out) + ADP + phosphate + H(+)</text>
        <dbReference type="Rhea" id="RHEA:66188"/>
        <dbReference type="ChEBI" id="CHEBI:15377"/>
        <dbReference type="ChEBI" id="CHEBI:15378"/>
        <dbReference type="ChEBI" id="CHEBI:30616"/>
        <dbReference type="ChEBI" id="CHEBI:43474"/>
        <dbReference type="ChEBI" id="CHEBI:57746"/>
        <dbReference type="ChEBI" id="CHEBI:456216"/>
    </reaction>
    <physiologicalReaction direction="left-to-right" evidence="27">
        <dbReference type="Rhea" id="RHEA:66189"/>
    </physiologicalReaction>
</comment>
<feature type="transmembrane region" description="Helical" evidence="31">
    <location>
        <begin position="1031"/>
        <end position="1054"/>
    </location>
</feature>
<dbReference type="InterPro" id="IPR017871">
    <property type="entry name" value="ABC_transporter-like_CS"/>
</dbReference>
<feature type="transmembrane region" description="Helical" evidence="31">
    <location>
        <begin position="288"/>
        <end position="309"/>
    </location>
</feature>
<dbReference type="CDD" id="cd18599">
    <property type="entry name" value="ABC_6TM_MRP5_8_9_D2"/>
    <property type="match status" value="1"/>
</dbReference>
<dbReference type="OrthoDB" id="6500128at2759"/>
<evidence type="ECO:0000313" key="34">
    <source>
        <dbReference type="EMBL" id="GCC24380.1"/>
    </source>
</evidence>
<feature type="transmembrane region" description="Helical" evidence="31">
    <location>
        <begin position="369"/>
        <end position="397"/>
    </location>
</feature>
<protein>
    <recommendedName>
        <fullName evidence="28">ATP-binding cassette sub-family C member 5</fullName>
        <ecNumber evidence="6">7.6.2.2</ecNumber>
    </recommendedName>
    <alternativeName>
        <fullName evidence="29">Multidrug resistance-associated protein 5</fullName>
    </alternativeName>
</protein>
<keyword evidence="15" id="KW-1278">Translocase</keyword>
<feature type="transmembrane region" description="Helical" evidence="31">
    <location>
        <begin position="153"/>
        <end position="174"/>
    </location>
</feature>
<dbReference type="GO" id="GO:0016887">
    <property type="term" value="F:ATP hydrolysis activity"/>
    <property type="evidence" value="ECO:0007669"/>
    <property type="project" value="InterPro"/>
</dbReference>
<feature type="domain" description="ABC transporter" evidence="32">
    <location>
        <begin position="1367"/>
        <end position="1601"/>
    </location>
</feature>
<comment type="catalytic activity">
    <reaction evidence="21">
        <text>ATP + H2O + xenobioticSide 1 = ADP + phosphate + xenobioticSide 2.</text>
        <dbReference type="EC" id="7.6.2.2"/>
    </reaction>
</comment>
<dbReference type="Pfam" id="PF00664">
    <property type="entry name" value="ABC_membrane"/>
    <property type="match status" value="2"/>
</dbReference>
<dbReference type="InterPro" id="IPR003593">
    <property type="entry name" value="AAA+_ATPase"/>
</dbReference>
<evidence type="ECO:0000256" key="26">
    <source>
        <dbReference type="ARBA" id="ARBA00052708"/>
    </source>
</evidence>
<comment type="caution">
    <text evidence="34">The sequence shown here is derived from an EMBL/GenBank/DDBJ whole genome shotgun (WGS) entry which is preliminary data.</text>
</comment>
<keyword evidence="11" id="KW-0677">Repeat</keyword>
<sequence length="1614" mass="181606">MEKAEACFGDDLKTNQVFYANAPEGSCQAEFPCRDSASSNLRILEEDEKVLKGKYHQSLHLFKPFRTTNKHKHPIDNSGLFSFMTLNWLSPLAWKAYKYSQLEMTDLWNLSSNESSELNSRRFEKLWQDELKKHGREKASLGRVAWRFCQTRAFIAVGCLMITMLASFIGPALVIRKLLEYAQAPQSNLQYGLLLVLGIFTAELIRSWSFALTWALNYRTGTRLRGALLTLAFEKILKLRNTKDVSIGELVNICSNDGQRLFEVASVGSMLTGGPLVAILGITYTTLFLGPTALLGSAVFILIYPLLMFMSRLTSYFRKQCIVITDSRVRLMNEILNYIKFIKMYTWEKLFAEKVHLIRNRERHFLEKAGYVQSVTVGVAPIVVVVSSSCTFTLHMAMGYDLTAAQAFTVVAVFNAMTFALKITPISVKALSEASIAVGRFKHLLLMEELEVVRKEPDSPHSAIEFQNASLAWEKSSTCSLEWQSKLNKDEIKKIKKRKEKELTKERKNVYVEGDPGSSLPEQNDHLLLGTKMQLDRDNIHVNLSSPKPKLQSVLHNINLTVEQGKLVGICGSVGSGKSSLISAVLGQLILLEGTVAVRGTFAYVAQQAWLLNATLRDNILFGKKYEEERYNNVLEACCLYPDLEALPCGDMTEIGERGANLSGGQRQRISLARALYSDRNTFLLDDPLSAVDSHVGAHMFTHAIKSGMMGKTVLFVTHQLQYLVDCDEVLFMRDGCIAEQGTHEELMTLNEDYAALFNSMQQANLIQKNLKNTTRKTGHQGPRNLLSVSKSVSIVHEKKKEGRGYGTVVIRKVVSEGDFMYQVRVFGSRSYIKLQGRDVRMSESVQSLPVISNQSSADSSTEFQTKEPDKNGAAESANSNEIGTEVVVSIVPEQEKKMKEQVKDCKQADSEDKPDVMVNGKKSAVFRWKPVVVQMHDEDSIEWSEGDLSYLFRTEPRDLEPRVEIAKDFNSEKDFDEELNAEAADDLISRDFFPEEETQKDQLMQAEEKAGGSVSWSTYGIYIKAAGGSLVFFVNILLFILTAGSIAFSNWWLSYWIKQGSGNTPVAKGNTTYISNSMRDHPKQSFYTCVYALSMVAVLLFKALRGYTFVKCTLRASSKLHDALFKKILRSPMHFFDTTPLGRILNRFAKDMDEVDVRLTTQTEMLIQNIILILFCLGVVSSVFPWFLISVLPLCIIFMIVNRISRVLVRELKRMDSISQSPFTSHITSSVQGLATIHAYDKESEFLQRYQELLDSNQGPHFLFSCGMRWLAVRLDLISIILITVVSAMMVFMHGRIPPAYAGLAISHAVQLTGLFQFTVRLASESEARFTSVERIRHYIMNLESEAPSHIPETAPPPDWPQEGQIQFEEVEMCYRDTLPVVLKKVTFTIKPREKIGIVGRTGSGKSSLGVTLFRLVEICNGSITIDGVKIRDIGLDDLRKKLSIIPQEPVLFVGTVRTNLDPYNQYTDLQIWDALERVHMKESIMQLNEKLNFEITENGENFSVGEKQLLCVARALLQHSKILLLDEATAAIDTDTDMLIHKTIQEAFSDCTMLIVAHRLHTVLNCDRIMVLDQGEIAEFDSPSVLLSNDNSRFHAMLSAVENRIIASPSSS</sequence>
<dbReference type="GO" id="GO:0008559">
    <property type="term" value="F:ABC-type xenobiotic transporter activity"/>
    <property type="evidence" value="ECO:0007669"/>
    <property type="project" value="UniProtKB-EC"/>
</dbReference>
<dbReference type="Proteomes" id="UP000287033">
    <property type="component" value="Unassembled WGS sequence"/>
</dbReference>
<feature type="transmembrane region" description="Helical" evidence="31">
    <location>
        <begin position="194"/>
        <end position="216"/>
    </location>
</feature>
<evidence type="ECO:0000256" key="13">
    <source>
        <dbReference type="ARBA" id="ARBA00022753"/>
    </source>
</evidence>
<feature type="domain" description="ABC transporter" evidence="32">
    <location>
        <begin position="535"/>
        <end position="760"/>
    </location>
</feature>
<evidence type="ECO:0000256" key="28">
    <source>
        <dbReference type="ARBA" id="ARBA00069159"/>
    </source>
</evidence>
<comment type="catalytic activity">
    <reaction evidence="22">
        <text>(2S)-2-[5-amino-1-(beta-D-ribosyl)imidazole-4-carboxamido]succinate(in) + ATP + H2O = (2S)-2-[5-amino-1-(beta-D-ribosyl)imidazole-4-carboxamido]succinate(out) + ADP + phosphate + H(+)</text>
        <dbReference type="Rhea" id="RHEA:66752"/>
        <dbReference type="ChEBI" id="CHEBI:15377"/>
        <dbReference type="ChEBI" id="CHEBI:15378"/>
        <dbReference type="ChEBI" id="CHEBI:30616"/>
        <dbReference type="ChEBI" id="CHEBI:43474"/>
        <dbReference type="ChEBI" id="CHEBI:167466"/>
        <dbReference type="ChEBI" id="CHEBI:456216"/>
    </reaction>
    <physiologicalReaction direction="left-to-right" evidence="22">
        <dbReference type="Rhea" id="RHEA:66753"/>
    </physiologicalReaction>
</comment>
<evidence type="ECO:0000256" key="22">
    <source>
        <dbReference type="ARBA" id="ARBA00050661"/>
    </source>
</evidence>
<dbReference type="FunFam" id="3.40.50.300:FF:000074">
    <property type="entry name" value="Multidrug resistance-associated protein 5 isoform 1"/>
    <property type="match status" value="1"/>
</dbReference>
<dbReference type="EC" id="7.6.2.2" evidence="6"/>
<keyword evidence="16 31" id="KW-1133">Transmembrane helix</keyword>
<evidence type="ECO:0000256" key="14">
    <source>
        <dbReference type="ARBA" id="ARBA00022840"/>
    </source>
</evidence>
<feature type="transmembrane region" description="Helical" evidence="31">
    <location>
        <begin position="1086"/>
        <end position="1105"/>
    </location>
</feature>
<keyword evidence="18 31" id="KW-0472">Membrane</keyword>
<evidence type="ECO:0000259" key="32">
    <source>
        <dbReference type="PROSITE" id="PS50893"/>
    </source>
</evidence>
<evidence type="ECO:0000256" key="21">
    <source>
        <dbReference type="ARBA" id="ARBA00034018"/>
    </source>
</evidence>
<evidence type="ECO:0000256" key="30">
    <source>
        <dbReference type="SAM" id="MobiDB-lite"/>
    </source>
</evidence>
<dbReference type="OMA" id="KTHVKEM"/>
<evidence type="ECO:0000256" key="6">
    <source>
        <dbReference type="ARBA" id="ARBA00012191"/>
    </source>
</evidence>
<dbReference type="SUPFAM" id="SSF90123">
    <property type="entry name" value="ABC transporter transmembrane region"/>
    <property type="match status" value="2"/>
</dbReference>
<dbReference type="GO" id="GO:0016323">
    <property type="term" value="C:basolateral plasma membrane"/>
    <property type="evidence" value="ECO:0007669"/>
    <property type="project" value="UniProtKB-SubCell"/>
</dbReference>
<keyword evidence="8" id="KW-1003">Cell membrane</keyword>
<evidence type="ECO:0000256" key="8">
    <source>
        <dbReference type="ARBA" id="ARBA00022475"/>
    </source>
</evidence>
<keyword evidence="14" id="KW-0067">ATP-binding</keyword>
<feature type="compositionally biased region" description="Polar residues" evidence="30">
    <location>
        <begin position="846"/>
        <end position="864"/>
    </location>
</feature>
<proteinExistence type="inferred from homology"/>